<evidence type="ECO:0000259" key="5">
    <source>
        <dbReference type="Pfam" id="PF08531"/>
    </source>
</evidence>
<dbReference type="Gene3D" id="1.50.10.10">
    <property type="match status" value="1"/>
</dbReference>
<dbReference type="SUPFAM" id="SSF48208">
    <property type="entry name" value="Six-hairpin glycosidases"/>
    <property type="match status" value="1"/>
</dbReference>
<dbReference type="GO" id="GO:0030596">
    <property type="term" value="F:alpha-L-rhamnosidase activity"/>
    <property type="evidence" value="ECO:0007669"/>
    <property type="project" value="UniProtKB-EC"/>
</dbReference>
<dbReference type="InterPro" id="IPR012341">
    <property type="entry name" value="6hp_glycosidase-like_sf"/>
</dbReference>
<comment type="catalytic activity">
    <reaction evidence="1">
        <text>Hydrolysis of terminal non-reducing alpha-L-rhamnose residues in alpha-L-rhamnosides.</text>
        <dbReference type="EC" id="3.2.1.40"/>
    </reaction>
</comment>
<dbReference type="EC" id="3.2.1.40" evidence="2"/>
<dbReference type="AlphaFoldDB" id="A0A415EVA1"/>
<dbReference type="Pfam" id="PF25788">
    <property type="entry name" value="Ig_Rha78A_N"/>
    <property type="match status" value="1"/>
</dbReference>
<dbReference type="Pfam" id="PF08531">
    <property type="entry name" value="Bac_rhamnosid_N"/>
    <property type="match status" value="1"/>
</dbReference>
<dbReference type="InterPro" id="IPR008928">
    <property type="entry name" value="6-hairpin_glycosidase_sf"/>
</dbReference>
<dbReference type="InterPro" id="IPR035398">
    <property type="entry name" value="Bac_rhamnosid_C"/>
</dbReference>
<reference evidence="8 9" key="1">
    <citation type="submission" date="2018-08" db="EMBL/GenBank/DDBJ databases">
        <title>A genome reference for cultivated species of the human gut microbiota.</title>
        <authorList>
            <person name="Zou Y."/>
            <person name="Xue W."/>
            <person name="Luo G."/>
        </authorList>
    </citation>
    <scope>NUCLEOTIDE SEQUENCE [LARGE SCALE GENOMIC DNA]</scope>
    <source>
        <strain evidence="8 9">AF48-16</strain>
    </source>
</reference>
<keyword evidence="3" id="KW-0378">Hydrolase</keyword>
<feature type="domain" description="Alpha-L-rhamnosidase C-terminal" evidence="7">
    <location>
        <begin position="755"/>
        <end position="823"/>
    </location>
</feature>
<organism evidence="8 9">
    <name type="scientific">Enterococcus casseliflavus</name>
    <name type="common">Enterococcus flavescens</name>
    <dbReference type="NCBI Taxonomy" id="37734"/>
    <lineage>
        <taxon>Bacteria</taxon>
        <taxon>Bacillati</taxon>
        <taxon>Bacillota</taxon>
        <taxon>Bacilli</taxon>
        <taxon>Lactobacillales</taxon>
        <taxon>Enterococcaceae</taxon>
        <taxon>Enterococcus</taxon>
    </lineage>
</organism>
<evidence type="ECO:0000259" key="7">
    <source>
        <dbReference type="Pfam" id="PF17390"/>
    </source>
</evidence>
<evidence type="ECO:0000259" key="6">
    <source>
        <dbReference type="Pfam" id="PF17389"/>
    </source>
</evidence>
<dbReference type="Pfam" id="PF17390">
    <property type="entry name" value="Bac_rhamnosid_C"/>
    <property type="match status" value="1"/>
</dbReference>
<name>A0A415EVA1_ENTCA</name>
<dbReference type="EMBL" id="QRMZ01000005">
    <property type="protein sequence ID" value="RHK07235.1"/>
    <property type="molecule type" value="Genomic_DNA"/>
</dbReference>
<evidence type="ECO:0000313" key="8">
    <source>
        <dbReference type="EMBL" id="RHK07235.1"/>
    </source>
</evidence>
<proteinExistence type="predicted"/>
<dbReference type="InterPro" id="IPR035396">
    <property type="entry name" value="Bac_rhamnosid6H"/>
</dbReference>
<dbReference type="InterPro" id="IPR013737">
    <property type="entry name" value="Bac_rhamnosid_N"/>
</dbReference>
<dbReference type="Proteomes" id="UP000286288">
    <property type="component" value="Unassembled WGS sequence"/>
</dbReference>
<dbReference type="Pfam" id="PF17389">
    <property type="entry name" value="Bac_rhamnosid6H"/>
    <property type="match status" value="1"/>
</dbReference>
<evidence type="ECO:0000256" key="2">
    <source>
        <dbReference type="ARBA" id="ARBA00012652"/>
    </source>
</evidence>
<feature type="domain" description="Alpha-L-rhamnosidase six-hairpin glycosidase" evidence="6">
    <location>
        <begin position="404"/>
        <end position="753"/>
    </location>
</feature>
<dbReference type="Pfam" id="PF05592">
    <property type="entry name" value="Bac_rhamnosid"/>
    <property type="match status" value="1"/>
</dbReference>
<comment type="caution">
    <text evidence="8">The sequence shown here is derived from an EMBL/GenBank/DDBJ whole genome shotgun (WGS) entry which is preliminary data.</text>
</comment>
<dbReference type="GO" id="GO:0005975">
    <property type="term" value="P:carbohydrate metabolic process"/>
    <property type="evidence" value="ECO:0007669"/>
    <property type="project" value="InterPro"/>
</dbReference>
<dbReference type="InterPro" id="IPR013783">
    <property type="entry name" value="Ig-like_fold"/>
</dbReference>
<sequence>MEINQMTINYYTEPLGYDLSDPVFRYQVTDQSKAVFHALEVALDADFQAIVSQVPKQKLAAYRFSCTFPMQPRQRYFWRVTIWDEAGDRYQKTSWFETGKLQEAWQGKWITPVTTPLESAIFSYQGDLAKPIKQARLYICGLGLYEAYLNEQKIGDEFFTPGYTNYHEWLQYQTYDVTDDLVDSQYTIKVLVGKGWYQGNFGFHGGKENIYGDAFLLRAELHLEYVDGTQEVHGTNQEWHVRTGSIGKNSIYYGEDIDETIPHQPIQAVKEHQGPQGKLTERFSLPVKIKEERPAIACWQEEGDWVLDFGQNMVGWVAFYDQLPPDAQIKLEHAELLVNGKFYRENLRAARAAFTYRSNGNRQWVRPHFSFFGFRYVRISGWPLECPFAKDAFIGQVIYTDLETTGDFRTSNEKVNRLYQNILWSQKGNFFDVPMDCPQRDERMGWTGDAQLFSQTAMYTMDTYAFFRKYLHDLASEQPHFDGAPPMTVPHVPTDIQQSGAAVGVWGDAATIIPWHLYRYYGEPQILKQQFSSMQAWVEHIGRKTHINGLWDKQFQFGDWLALDGDDPASPIGGTEAKFVANIFYWHSLKIVAQAAAILGYTSEAKQYDQRQRMLKQALREEYFTPNGRLALDTQTAYVLTLAFDLAADHEVAGIVQKLKERLKRDDYHLKTGFVGTPFFNLVLSNYGLNEIAYTLLLNNDYPSWLYAIDLGATTIWERWNSLLPDGSINPQGMNSFNHYAYGAIGQWFFEGVLGIQQASSSSGFRHVHIQPQIHWSINHASGGIATPNGRIEVAWAYVAKDIVKLDVTLPTLTQAILHLPEVEIYTDEVLTDRWSEETPLKAGQNHFYLKAAAYQKPIISAETTLGEIQQTPLMYVRAKQRFAESKLFSSSNVRDHKKRSLAYFVNQEVISQTQLAGFIDEMTALIRGDKN</sequence>
<feature type="domain" description="Alpha-L-rhamnosidase concanavalin-like" evidence="4">
    <location>
        <begin position="301"/>
        <end position="398"/>
    </location>
</feature>
<protein>
    <recommendedName>
        <fullName evidence="2">alpha-L-rhamnosidase</fullName>
        <ecNumber evidence="2">3.2.1.40</ecNumber>
    </recommendedName>
</protein>
<evidence type="ECO:0000256" key="1">
    <source>
        <dbReference type="ARBA" id="ARBA00001445"/>
    </source>
</evidence>
<feature type="domain" description="Bacterial alpha-L-rhamnosidase N-terminal" evidence="5">
    <location>
        <begin position="130"/>
        <end position="290"/>
    </location>
</feature>
<evidence type="ECO:0000256" key="3">
    <source>
        <dbReference type="ARBA" id="ARBA00022801"/>
    </source>
</evidence>
<gene>
    <name evidence="8" type="ORF">DW084_05060</name>
</gene>
<evidence type="ECO:0000313" key="9">
    <source>
        <dbReference type="Proteomes" id="UP000286288"/>
    </source>
</evidence>
<dbReference type="PANTHER" id="PTHR33307:SF6">
    <property type="entry name" value="ALPHA-RHAMNOSIDASE (EUROFUNG)-RELATED"/>
    <property type="match status" value="1"/>
</dbReference>
<dbReference type="Gene3D" id="2.60.420.10">
    <property type="entry name" value="Maltose phosphorylase, domain 3"/>
    <property type="match status" value="1"/>
</dbReference>
<evidence type="ECO:0000259" key="4">
    <source>
        <dbReference type="Pfam" id="PF05592"/>
    </source>
</evidence>
<dbReference type="InterPro" id="IPR016007">
    <property type="entry name" value="Alpha_rhamnosid"/>
</dbReference>
<dbReference type="Gene3D" id="2.60.120.260">
    <property type="entry name" value="Galactose-binding domain-like"/>
    <property type="match status" value="2"/>
</dbReference>
<accession>A0A415EVA1</accession>
<dbReference type="Gene3D" id="2.60.40.10">
    <property type="entry name" value="Immunoglobulins"/>
    <property type="match status" value="1"/>
</dbReference>
<dbReference type="InterPro" id="IPR008902">
    <property type="entry name" value="Rhamnosid_concanavalin"/>
</dbReference>
<dbReference type="PIRSF" id="PIRSF010631">
    <property type="entry name" value="A-rhamnsds"/>
    <property type="match status" value="1"/>
</dbReference>
<dbReference type="PANTHER" id="PTHR33307">
    <property type="entry name" value="ALPHA-RHAMNOSIDASE (EUROFUNG)"/>
    <property type="match status" value="1"/>
</dbReference>